<dbReference type="RefSeq" id="XP_011132718.1">
    <property type="nucleotide sequence ID" value="XM_011134416.1"/>
</dbReference>
<dbReference type="EMBL" id="AFNH02001110">
    <property type="protein sequence ID" value="EZG44300.1"/>
    <property type="molecule type" value="Genomic_DNA"/>
</dbReference>
<sequence>MITLNATNSEAIRGMKEKGAIRGMKEKETFLITNGSQLCLFDTQGTLPEIQTPLGPALIDTGSATNLVHSEYAPAKKEAYAKPTLIDAGGQPLDIAGIQ</sequence>
<evidence type="ECO:0000313" key="1">
    <source>
        <dbReference type="EMBL" id="EZG44300.1"/>
    </source>
</evidence>
<organism evidence="1 2">
    <name type="scientific">Gregarina niphandrodes</name>
    <name type="common">Septate eugregarine</name>
    <dbReference type="NCBI Taxonomy" id="110365"/>
    <lineage>
        <taxon>Eukaryota</taxon>
        <taxon>Sar</taxon>
        <taxon>Alveolata</taxon>
        <taxon>Apicomplexa</taxon>
        <taxon>Conoidasida</taxon>
        <taxon>Gregarinasina</taxon>
        <taxon>Eugregarinorida</taxon>
        <taxon>Gregarinidae</taxon>
        <taxon>Gregarina</taxon>
    </lineage>
</organism>
<reference evidence="1" key="1">
    <citation type="submission" date="2013-12" db="EMBL/GenBank/DDBJ databases">
        <authorList>
            <person name="Omoto C.K."/>
            <person name="Sibley D."/>
            <person name="Venepally P."/>
            <person name="Hadjithomas M."/>
            <person name="Karamycheva S."/>
            <person name="Brunk B."/>
            <person name="Roos D."/>
            <person name="Caler E."/>
            <person name="Lorenzi H."/>
        </authorList>
    </citation>
    <scope>NUCLEOTIDE SEQUENCE</scope>
</reference>
<dbReference type="GeneID" id="22915211"/>
<comment type="caution">
    <text evidence="1">The sequence shown here is derived from an EMBL/GenBank/DDBJ whole genome shotgun (WGS) entry which is preliminary data.</text>
</comment>
<keyword evidence="2" id="KW-1185">Reference proteome</keyword>
<evidence type="ECO:0000313" key="2">
    <source>
        <dbReference type="Proteomes" id="UP000019763"/>
    </source>
</evidence>
<dbReference type="AlphaFoldDB" id="A0A023AZL6"/>
<protein>
    <recommendedName>
        <fullName evidence="3">Aspartyl protease</fullName>
    </recommendedName>
</protein>
<evidence type="ECO:0008006" key="3">
    <source>
        <dbReference type="Google" id="ProtNLM"/>
    </source>
</evidence>
<name>A0A023AZL6_GRENI</name>
<dbReference type="VEuPathDB" id="CryptoDB:GNI_149200"/>
<dbReference type="Proteomes" id="UP000019763">
    <property type="component" value="Unassembled WGS sequence"/>
</dbReference>
<accession>A0A023AZL6</accession>
<proteinExistence type="predicted"/>
<gene>
    <name evidence="1" type="ORF">GNI_149200</name>
</gene>